<organism evidence="1 2">
    <name type="scientific">Blautia obeum</name>
    <dbReference type="NCBI Taxonomy" id="40520"/>
    <lineage>
        <taxon>Bacteria</taxon>
        <taxon>Bacillati</taxon>
        <taxon>Bacillota</taxon>
        <taxon>Clostridia</taxon>
        <taxon>Lachnospirales</taxon>
        <taxon>Lachnospiraceae</taxon>
        <taxon>Blautia</taxon>
    </lineage>
</organism>
<dbReference type="EMBL" id="QRHZ01000001">
    <property type="protein sequence ID" value="RHG20037.1"/>
    <property type="molecule type" value="Genomic_DNA"/>
</dbReference>
<dbReference type="AlphaFoldDB" id="A0A414SKD9"/>
<dbReference type="InterPro" id="IPR025518">
    <property type="entry name" value="DUF4406"/>
</dbReference>
<dbReference type="Proteomes" id="UP000284220">
    <property type="component" value="Unassembled WGS sequence"/>
</dbReference>
<comment type="caution">
    <text evidence="1">The sequence shown here is derived from an EMBL/GenBank/DDBJ whole genome shotgun (WGS) entry which is preliminary data.</text>
</comment>
<dbReference type="Pfam" id="PF14359">
    <property type="entry name" value="DUF4406"/>
    <property type="match status" value="1"/>
</dbReference>
<sequence>MKAIVMNEVLNKFPIMHSIGSTKIENEQQFIDAEKYYTKNGYIVFKPIFFGLDKNDKRLSMYTDMCTQKLNMCDVVCVVTEHIGESTRKRIEQAMESGKEIIYFNLERNKQYD</sequence>
<evidence type="ECO:0000313" key="2">
    <source>
        <dbReference type="Proteomes" id="UP000284220"/>
    </source>
</evidence>
<name>A0A414SKD9_9FIRM</name>
<gene>
    <name evidence="1" type="ORF">DW272_02200</name>
</gene>
<reference evidence="1 2" key="1">
    <citation type="submission" date="2018-08" db="EMBL/GenBank/DDBJ databases">
        <title>A genome reference for cultivated species of the human gut microbiota.</title>
        <authorList>
            <person name="Zou Y."/>
            <person name="Xue W."/>
            <person name="Luo G."/>
        </authorList>
    </citation>
    <scope>NUCLEOTIDE SEQUENCE [LARGE SCALE GENOMIC DNA]</scope>
    <source>
        <strain evidence="1 2">AM22-9LB</strain>
    </source>
</reference>
<protein>
    <submittedName>
        <fullName evidence="1">DUF4406 domain-containing protein</fullName>
    </submittedName>
</protein>
<proteinExistence type="predicted"/>
<accession>A0A414SKD9</accession>
<evidence type="ECO:0000313" key="1">
    <source>
        <dbReference type="EMBL" id="RHG20037.1"/>
    </source>
</evidence>